<dbReference type="InterPro" id="IPR011990">
    <property type="entry name" value="TPR-like_helical_dom_sf"/>
</dbReference>
<keyword evidence="3" id="KW-0472">Membrane</keyword>
<dbReference type="SMART" id="SM00028">
    <property type="entry name" value="TPR"/>
    <property type="match status" value="3"/>
</dbReference>
<feature type="transmembrane region" description="Helical" evidence="3">
    <location>
        <begin position="6"/>
        <end position="23"/>
    </location>
</feature>
<dbReference type="Gene3D" id="3.90.1300.10">
    <property type="entry name" value="Amidase signature (AS) domain"/>
    <property type="match status" value="1"/>
</dbReference>
<evidence type="ECO:0000256" key="2">
    <source>
        <dbReference type="PROSITE-ProRule" id="PRU00339"/>
    </source>
</evidence>
<dbReference type="SUPFAM" id="SSF75304">
    <property type="entry name" value="Amidase signature (AS) enzymes"/>
    <property type="match status" value="1"/>
</dbReference>
<dbReference type="AlphaFoldDB" id="A0A0D6QWS1"/>
<dbReference type="PROSITE" id="PS50005">
    <property type="entry name" value="TPR"/>
    <property type="match status" value="2"/>
</dbReference>
<feature type="repeat" description="TPR" evidence="2">
    <location>
        <begin position="548"/>
        <end position="581"/>
    </location>
</feature>
<dbReference type="Gene3D" id="1.25.40.10">
    <property type="entry name" value="Tetratricopeptide repeat domain"/>
    <property type="match status" value="1"/>
</dbReference>
<dbReference type="PANTHER" id="PTHR46310">
    <property type="entry name" value="AMIDASE 1"/>
    <property type="match status" value="1"/>
</dbReference>
<dbReference type="Pfam" id="PF13414">
    <property type="entry name" value="TPR_11"/>
    <property type="match status" value="1"/>
</dbReference>
<dbReference type="GO" id="GO:0016811">
    <property type="term" value="F:hydrolase activity, acting on carbon-nitrogen (but not peptide) bonds, in linear amides"/>
    <property type="evidence" value="ECO:0007669"/>
    <property type="project" value="UniProtKB-ARBA"/>
</dbReference>
<feature type="domain" description="Amidase" evidence="4">
    <location>
        <begin position="342"/>
        <end position="445"/>
    </location>
</feature>
<evidence type="ECO:0000259" key="4">
    <source>
        <dbReference type="Pfam" id="PF01425"/>
    </source>
</evidence>
<accession>A0A0D6QWS1</accession>
<organism evidence="5">
    <name type="scientific">Araucaria cunninghamii</name>
    <name type="common">Hoop pine</name>
    <name type="synonym">Moreton Bay pine</name>
    <dbReference type="NCBI Taxonomy" id="56994"/>
    <lineage>
        <taxon>Eukaryota</taxon>
        <taxon>Viridiplantae</taxon>
        <taxon>Streptophyta</taxon>
        <taxon>Embryophyta</taxon>
        <taxon>Tracheophyta</taxon>
        <taxon>Spermatophyta</taxon>
        <taxon>Pinopsida</taxon>
        <taxon>Pinidae</taxon>
        <taxon>Conifers II</taxon>
        <taxon>Araucariales</taxon>
        <taxon>Araucariaceae</taxon>
        <taxon>Araucaria</taxon>
    </lineage>
</organism>
<dbReference type="PROSITE" id="PS00571">
    <property type="entry name" value="AMIDASES"/>
    <property type="match status" value="1"/>
</dbReference>
<dbReference type="PANTHER" id="PTHR46310:SF7">
    <property type="entry name" value="AMIDASE 1"/>
    <property type="match status" value="1"/>
</dbReference>
<evidence type="ECO:0000313" key="5">
    <source>
        <dbReference type="EMBL" id="JAG94145.1"/>
    </source>
</evidence>
<feature type="repeat" description="TPR" evidence="2">
    <location>
        <begin position="480"/>
        <end position="513"/>
    </location>
</feature>
<proteinExistence type="inferred from homology"/>
<sequence>MSSSPAKFIVLLGLGLAGIFLAIRRRRKEIKEDFGAFVERFQLLPPPQPEPPEAPHPLTGLTFAIKEIFDVEGYVTGFGNPDWQRTHEPAVQTAPAVSLLVRGGATCVGTTVMDEMAYCINGENKHYGTPTNPAAPSRIPGGSSSGSAVAVAAELVDFSLGTDTGGSVRVPAAFCGILGFRPSHGSVSTFGVVPMAQSLDTVGWFARDPEILLRVGHILLQLPFMEFRPPRRIIIADDCFQLTNIPRDQTVSVVIRSTEKLIGGQVLNNISLGKYIASTVPSLKYFQNEEESTNGEDVISSLKALCDARSLLQRYEFKKNHEDWVNQVKPNLGPGISGRVRLALETNTDDENIALFTRVRDEARKALNALLEDDGILVIPTTPGPPPKLNMKEKTLEDFRYRAFTLLSIAGMSGCCQASLPVGQHDKSPLGVSFIARHGGDGFLLDTVRAIYPTLQEQVKIAATSTPATAMGSHRKVEAAESAKEKGNAAYKEKQWQKAINFYTEAIKLNGENATYYSNRAAAHLEIGGYLQAEADCTAAIALEKKNVKAHLRRGTAREFLGYYKEAMEDFNYALVLEPTNKTAIQAANRLRMLLE</sequence>
<dbReference type="FunFam" id="3.90.1300.10:FF:000004">
    <property type="entry name" value="Outer envelope protein 64, mitochondrial"/>
    <property type="match status" value="1"/>
</dbReference>
<dbReference type="InterPro" id="IPR019734">
    <property type="entry name" value="TPR_rpt"/>
</dbReference>
<name>A0A0D6QWS1_ARACU</name>
<comment type="similarity">
    <text evidence="1">Belongs to the amidase family.</text>
</comment>
<dbReference type="InterPro" id="IPR023631">
    <property type="entry name" value="Amidase_dom"/>
</dbReference>
<protein>
    <recommendedName>
        <fullName evidence="4">Amidase domain-containing protein</fullName>
    </recommendedName>
</protein>
<evidence type="ECO:0000256" key="1">
    <source>
        <dbReference type="ARBA" id="ARBA00009199"/>
    </source>
</evidence>
<dbReference type="SUPFAM" id="SSF48452">
    <property type="entry name" value="TPR-like"/>
    <property type="match status" value="1"/>
</dbReference>
<keyword evidence="3" id="KW-1133">Transmembrane helix</keyword>
<dbReference type="Pfam" id="PF01425">
    <property type="entry name" value="Amidase"/>
    <property type="match status" value="2"/>
</dbReference>
<evidence type="ECO:0000256" key="3">
    <source>
        <dbReference type="SAM" id="Phobius"/>
    </source>
</evidence>
<feature type="domain" description="Amidase" evidence="4">
    <location>
        <begin position="55"/>
        <end position="208"/>
    </location>
</feature>
<dbReference type="EMBL" id="GCKF01044488">
    <property type="protein sequence ID" value="JAG94145.1"/>
    <property type="molecule type" value="Transcribed_RNA"/>
</dbReference>
<keyword evidence="2" id="KW-0802">TPR repeat</keyword>
<dbReference type="InterPro" id="IPR036928">
    <property type="entry name" value="AS_sf"/>
</dbReference>
<keyword evidence="3" id="KW-0812">Transmembrane</keyword>
<reference evidence="5" key="1">
    <citation type="submission" date="2015-03" db="EMBL/GenBank/DDBJ databases">
        <title>A transcriptome of Araucaria cunninghamii, an australian fine timber species.</title>
        <authorList>
            <person name="Jing Yi C.J.Y."/>
            <person name="Yin San L.Y.S."/>
            <person name="Abdul Karim S.S."/>
            <person name="Wan Azmi N.N."/>
            <person name="Hercus R.R."/>
            <person name="Croft L.L."/>
        </authorList>
    </citation>
    <scope>NUCLEOTIDE SEQUENCE</scope>
    <source>
        <strain evidence="5">MI0301</strain>
        <tissue evidence="5">Leaf</tissue>
    </source>
</reference>
<dbReference type="InterPro" id="IPR020556">
    <property type="entry name" value="Amidase_CS"/>
</dbReference>